<evidence type="ECO:0000313" key="3">
    <source>
        <dbReference type="Proteomes" id="UP000886523"/>
    </source>
</evidence>
<evidence type="ECO:0000256" key="1">
    <source>
        <dbReference type="SAM" id="MobiDB-lite"/>
    </source>
</evidence>
<gene>
    <name evidence="2" type="ORF">BS47DRAFT_1353687</name>
</gene>
<feature type="compositionally biased region" description="Basic and acidic residues" evidence="1">
    <location>
        <begin position="385"/>
        <end position="394"/>
    </location>
</feature>
<reference evidence="2" key="1">
    <citation type="journal article" date="2020" name="Nat. Commun.">
        <title>Large-scale genome sequencing of mycorrhizal fungi provides insights into the early evolution of symbiotic traits.</title>
        <authorList>
            <person name="Miyauchi S."/>
            <person name="Kiss E."/>
            <person name="Kuo A."/>
            <person name="Drula E."/>
            <person name="Kohler A."/>
            <person name="Sanchez-Garcia M."/>
            <person name="Morin E."/>
            <person name="Andreopoulos B."/>
            <person name="Barry K.W."/>
            <person name="Bonito G."/>
            <person name="Buee M."/>
            <person name="Carver A."/>
            <person name="Chen C."/>
            <person name="Cichocki N."/>
            <person name="Clum A."/>
            <person name="Culley D."/>
            <person name="Crous P.W."/>
            <person name="Fauchery L."/>
            <person name="Girlanda M."/>
            <person name="Hayes R.D."/>
            <person name="Keri Z."/>
            <person name="LaButti K."/>
            <person name="Lipzen A."/>
            <person name="Lombard V."/>
            <person name="Magnuson J."/>
            <person name="Maillard F."/>
            <person name="Murat C."/>
            <person name="Nolan M."/>
            <person name="Ohm R.A."/>
            <person name="Pangilinan J."/>
            <person name="Pereira M.F."/>
            <person name="Perotto S."/>
            <person name="Peter M."/>
            <person name="Pfister S."/>
            <person name="Riley R."/>
            <person name="Sitrit Y."/>
            <person name="Stielow J.B."/>
            <person name="Szollosi G."/>
            <person name="Zifcakova L."/>
            <person name="Stursova M."/>
            <person name="Spatafora J.W."/>
            <person name="Tedersoo L."/>
            <person name="Vaario L.M."/>
            <person name="Yamada A."/>
            <person name="Yan M."/>
            <person name="Wang P."/>
            <person name="Xu J."/>
            <person name="Bruns T."/>
            <person name="Baldrian P."/>
            <person name="Vilgalys R."/>
            <person name="Dunand C."/>
            <person name="Henrissat B."/>
            <person name="Grigoriev I.V."/>
            <person name="Hibbett D."/>
            <person name="Nagy L.G."/>
            <person name="Martin F.M."/>
        </authorList>
    </citation>
    <scope>NUCLEOTIDE SEQUENCE</scope>
    <source>
        <strain evidence="2">UP504</strain>
    </source>
</reference>
<protein>
    <submittedName>
        <fullName evidence="2">Uncharacterized protein</fullName>
    </submittedName>
</protein>
<feature type="region of interest" description="Disordered" evidence="1">
    <location>
        <begin position="1"/>
        <end position="102"/>
    </location>
</feature>
<accession>A0A9P6AI45</accession>
<sequence>MPPRQAFPPQEAQSVPGQSSSRQPGHPAQHQPDSPPQAGRVLVDQAQQAGHRQGGGYLASRQAGPVQGDYPASRPVGDAAQGGQSDDSDDSDDLVESQPMVPGAPIYGHGDLLRFMQQIPAQAHKVGTALAFAYSRRWNSRLLEYPLYALWDLVFSNLTHDNPEILVASQYRLFDYPHAPDDSFSSERGHLDELIPDIVILRLRLTPRNGLATGALMTPRDAFHWDKFKVKGASVPVIVEIKRAVSRRLTGEAFKKVFDVNIAQAQAEAEKQGLRLFLDNRYREQEFVVLIVTLGEWWSWLQIERPPEGEGVRQENVDPPLSHSMHVDMDTDDPNDPDYKDEEGKGIVVIVPISTDDAVAMLSDFPGEAEDDSGADEEHQVDEEHEAHEEHEEHEAGDDDDDEEEESDEEDKSDALDASPDHRRTDSERGAPNVLFSKPGVERNKNLFGQESVIALDSDQASPSSDRWSLPMILGSAISNQRLWWLREHLQHL</sequence>
<feature type="compositionally biased region" description="Polar residues" evidence="1">
    <location>
        <begin position="11"/>
        <end position="23"/>
    </location>
</feature>
<proteinExistence type="predicted"/>
<dbReference type="OrthoDB" id="2610860at2759"/>
<feature type="region of interest" description="Disordered" evidence="1">
    <location>
        <begin position="365"/>
        <end position="443"/>
    </location>
</feature>
<feature type="compositionally biased region" description="Basic and acidic residues" evidence="1">
    <location>
        <begin position="413"/>
        <end position="429"/>
    </location>
</feature>
<comment type="caution">
    <text evidence="2">The sequence shown here is derived from an EMBL/GenBank/DDBJ whole genome shotgun (WGS) entry which is preliminary data.</text>
</comment>
<feature type="compositionally biased region" description="Acidic residues" evidence="1">
    <location>
        <begin position="395"/>
        <end position="412"/>
    </location>
</feature>
<feature type="compositionally biased region" description="Acidic residues" evidence="1">
    <location>
        <begin position="86"/>
        <end position="95"/>
    </location>
</feature>
<dbReference type="Proteomes" id="UP000886523">
    <property type="component" value="Unassembled WGS sequence"/>
</dbReference>
<feature type="region of interest" description="Disordered" evidence="1">
    <location>
        <begin position="308"/>
        <end position="342"/>
    </location>
</feature>
<dbReference type="AlphaFoldDB" id="A0A9P6AI45"/>
<evidence type="ECO:0000313" key="2">
    <source>
        <dbReference type="EMBL" id="KAF9505754.1"/>
    </source>
</evidence>
<feature type="compositionally biased region" description="Acidic residues" evidence="1">
    <location>
        <begin position="330"/>
        <end position="341"/>
    </location>
</feature>
<feature type="compositionally biased region" description="Acidic residues" evidence="1">
    <location>
        <begin position="367"/>
        <end position="384"/>
    </location>
</feature>
<keyword evidence="3" id="KW-1185">Reference proteome</keyword>
<name>A0A9P6AI45_9AGAM</name>
<dbReference type="EMBL" id="MU129138">
    <property type="protein sequence ID" value="KAF9505754.1"/>
    <property type="molecule type" value="Genomic_DNA"/>
</dbReference>
<organism evidence="2 3">
    <name type="scientific">Hydnum rufescens UP504</name>
    <dbReference type="NCBI Taxonomy" id="1448309"/>
    <lineage>
        <taxon>Eukaryota</taxon>
        <taxon>Fungi</taxon>
        <taxon>Dikarya</taxon>
        <taxon>Basidiomycota</taxon>
        <taxon>Agaricomycotina</taxon>
        <taxon>Agaricomycetes</taxon>
        <taxon>Cantharellales</taxon>
        <taxon>Hydnaceae</taxon>
        <taxon>Hydnum</taxon>
    </lineage>
</organism>